<dbReference type="SMART" id="SM00387">
    <property type="entry name" value="HATPase_c"/>
    <property type="match status" value="1"/>
</dbReference>
<evidence type="ECO:0000256" key="3">
    <source>
        <dbReference type="ARBA" id="ARBA00022553"/>
    </source>
</evidence>
<comment type="caution">
    <text evidence="6">The sequence shown here is derived from an EMBL/GenBank/DDBJ whole genome shotgun (WGS) entry which is preliminary data.</text>
</comment>
<dbReference type="Gene3D" id="3.30.565.10">
    <property type="entry name" value="Histidine kinase-like ATPase, C-terminal domain"/>
    <property type="match status" value="1"/>
</dbReference>
<dbReference type="InterPro" id="IPR003661">
    <property type="entry name" value="HisK_dim/P_dom"/>
</dbReference>
<evidence type="ECO:0000256" key="4">
    <source>
        <dbReference type="SAM" id="Phobius"/>
    </source>
</evidence>
<dbReference type="InterPro" id="IPR036097">
    <property type="entry name" value="HisK_dim/P_sf"/>
</dbReference>
<dbReference type="InterPro" id="IPR005467">
    <property type="entry name" value="His_kinase_dom"/>
</dbReference>
<name>A0A0M2V8D6_9GAMM</name>
<dbReference type="Proteomes" id="UP000034228">
    <property type="component" value="Unassembled WGS sequence"/>
</dbReference>
<comment type="catalytic activity">
    <reaction evidence="1">
        <text>ATP + protein L-histidine = ADP + protein N-phospho-L-histidine.</text>
        <dbReference type="EC" id="2.7.13.3"/>
    </reaction>
</comment>
<dbReference type="PRINTS" id="PR00344">
    <property type="entry name" value="BCTRLSENSOR"/>
</dbReference>
<dbReference type="AlphaFoldDB" id="A0A0M2V8D6"/>
<feature type="transmembrane region" description="Helical" evidence="4">
    <location>
        <begin position="7"/>
        <end position="28"/>
    </location>
</feature>
<dbReference type="InterPro" id="IPR004358">
    <property type="entry name" value="Sig_transdc_His_kin-like_C"/>
</dbReference>
<dbReference type="PANTHER" id="PTHR43065:SF51">
    <property type="entry name" value="HISTIDINE KINASE"/>
    <property type="match status" value="1"/>
</dbReference>
<dbReference type="CDD" id="cd00082">
    <property type="entry name" value="HisKA"/>
    <property type="match status" value="1"/>
</dbReference>
<keyword evidence="7" id="KW-1185">Reference proteome</keyword>
<dbReference type="EMBL" id="LAHO01000006">
    <property type="protein sequence ID" value="KKO45925.1"/>
    <property type="molecule type" value="Genomic_DNA"/>
</dbReference>
<protein>
    <recommendedName>
        <fullName evidence="2">histidine kinase</fullName>
        <ecNumber evidence="2">2.7.13.3</ecNumber>
    </recommendedName>
</protein>
<sequence>MQSLYLPLYLVICFSSLTVLLGLSLLALLGWSNLAVATLLFIVCWPLAALWYWLYLKIKLPLQQSVIYCQSLNEDAACFQLNPQQLPHAYQQLLQEIKQLAQPPPHRDQSLLLTLVAQQLPFPLLVFDQAETLLFANNAASHALKLPLILGSKATALGFTAQPALNHPSLIQDWQQQTIQQKNGELVFYALDLRHPLYQQQKQSQRQLIRVLSHELRNSLTPMASMTETLLSQVQLPEQQSRLVLNRIKARSQRLLTFIDQYAQLQQLPASKPEWCDLKEILDELQLTCSIPLQHTGATNCYADPYQLRQLLLNLARNAAQACQNLPDAILQVAAYCQGQQQILQVSDNGPGFANLENLFTPFYTTKANGSGIGLMLCQEIVMQHAGSIEARNLQNGGAELVIRWPLPD</sequence>
<dbReference type="SUPFAM" id="SSF55874">
    <property type="entry name" value="ATPase domain of HSP90 chaperone/DNA topoisomerase II/histidine kinase"/>
    <property type="match status" value="1"/>
</dbReference>
<evidence type="ECO:0000256" key="2">
    <source>
        <dbReference type="ARBA" id="ARBA00012438"/>
    </source>
</evidence>
<evidence type="ECO:0000256" key="1">
    <source>
        <dbReference type="ARBA" id="ARBA00000085"/>
    </source>
</evidence>
<feature type="domain" description="Histidine kinase" evidence="5">
    <location>
        <begin position="211"/>
        <end position="409"/>
    </location>
</feature>
<dbReference type="PANTHER" id="PTHR43065">
    <property type="entry name" value="SENSOR HISTIDINE KINASE"/>
    <property type="match status" value="1"/>
</dbReference>
<accession>A0A0M2V8D6</accession>
<dbReference type="RefSeq" id="WP_046557128.1">
    <property type="nucleotide sequence ID" value="NZ_LAHO01000006.1"/>
</dbReference>
<dbReference type="InterPro" id="IPR003594">
    <property type="entry name" value="HATPase_dom"/>
</dbReference>
<evidence type="ECO:0000259" key="5">
    <source>
        <dbReference type="PROSITE" id="PS50109"/>
    </source>
</evidence>
<dbReference type="OrthoDB" id="1931120at2"/>
<keyword evidence="4" id="KW-1133">Transmembrane helix</keyword>
<reference evidence="6 7" key="1">
    <citation type="submission" date="2015-03" db="EMBL/GenBank/DDBJ databases">
        <title>Draft genome sequences of two protease-producing strains of Arsukibacterium isolated from two cold and alkaline environments.</title>
        <authorList>
            <person name="Lylloff J.E."/>
            <person name="Skov L.B."/>
            <person name="Jepsen M."/>
            <person name="Hallin P.F."/>
            <person name="Sorensen S.J."/>
            <person name="Stougaard P."/>
            <person name="Glaring M.A."/>
        </authorList>
    </citation>
    <scope>NUCLEOTIDE SEQUENCE [LARGE SCALE GENOMIC DNA]</scope>
    <source>
        <strain evidence="6 7">GCM72</strain>
    </source>
</reference>
<organism evidence="6 7">
    <name type="scientific">Arsukibacterium ikkense</name>
    <dbReference type="NCBI Taxonomy" id="336831"/>
    <lineage>
        <taxon>Bacteria</taxon>
        <taxon>Pseudomonadati</taxon>
        <taxon>Pseudomonadota</taxon>
        <taxon>Gammaproteobacteria</taxon>
        <taxon>Chromatiales</taxon>
        <taxon>Chromatiaceae</taxon>
        <taxon>Arsukibacterium</taxon>
    </lineage>
</organism>
<dbReference type="SUPFAM" id="SSF47384">
    <property type="entry name" value="Homodimeric domain of signal transducing histidine kinase"/>
    <property type="match status" value="1"/>
</dbReference>
<proteinExistence type="predicted"/>
<dbReference type="Gene3D" id="1.10.287.130">
    <property type="match status" value="1"/>
</dbReference>
<keyword evidence="3" id="KW-0597">Phosphoprotein</keyword>
<dbReference type="SMART" id="SM00388">
    <property type="entry name" value="HisKA"/>
    <property type="match status" value="1"/>
</dbReference>
<keyword evidence="4" id="KW-0472">Membrane</keyword>
<dbReference type="PROSITE" id="PS50109">
    <property type="entry name" value="HIS_KIN"/>
    <property type="match status" value="1"/>
</dbReference>
<dbReference type="STRING" id="336831.WG68_07905"/>
<dbReference type="EC" id="2.7.13.3" evidence="2"/>
<keyword evidence="4" id="KW-0812">Transmembrane</keyword>
<evidence type="ECO:0000313" key="6">
    <source>
        <dbReference type="EMBL" id="KKO45925.1"/>
    </source>
</evidence>
<dbReference type="GO" id="GO:0000155">
    <property type="term" value="F:phosphorelay sensor kinase activity"/>
    <property type="evidence" value="ECO:0007669"/>
    <property type="project" value="InterPro"/>
</dbReference>
<dbReference type="Pfam" id="PF02518">
    <property type="entry name" value="HATPase_c"/>
    <property type="match status" value="1"/>
</dbReference>
<feature type="transmembrane region" description="Helical" evidence="4">
    <location>
        <begin position="34"/>
        <end position="55"/>
    </location>
</feature>
<evidence type="ECO:0000313" key="7">
    <source>
        <dbReference type="Proteomes" id="UP000034228"/>
    </source>
</evidence>
<gene>
    <name evidence="6" type="ORF">WG68_07905</name>
</gene>
<dbReference type="Pfam" id="PF00512">
    <property type="entry name" value="HisKA"/>
    <property type="match status" value="1"/>
</dbReference>
<dbReference type="InterPro" id="IPR036890">
    <property type="entry name" value="HATPase_C_sf"/>
</dbReference>